<protein>
    <submittedName>
        <fullName evidence="2">Uncharacterized protein</fullName>
    </submittedName>
</protein>
<gene>
    <name evidence="2" type="ORF">DP939_34590</name>
</gene>
<keyword evidence="3" id="KW-1185">Reference proteome</keyword>
<evidence type="ECO:0000313" key="3">
    <source>
        <dbReference type="Proteomes" id="UP000253303"/>
    </source>
</evidence>
<feature type="chain" id="PRO_5016842767" evidence="1">
    <location>
        <begin position="32"/>
        <end position="219"/>
    </location>
</feature>
<evidence type="ECO:0000256" key="1">
    <source>
        <dbReference type="SAM" id="SignalP"/>
    </source>
</evidence>
<comment type="caution">
    <text evidence="2">The sequence shown here is derived from an EMBL/GenBank/DDBJ whole genome shotgun (WGS) entry which is preliminary data.</text>
</comment>
<reference evidence="2 3" key="1">
    <citation type="submission" date="2018-06" db="EMBL/GenBank/DDBJ databases">
        <title>Sphaerisporangium craniellae sp. nov., isolated from a marine sponge in the South China Sea.</title>
        <authorList>
            <person name="Li L."/>
        </authorList>
    </citation>
    <scope>NUCLEOTIDE SEQUENCE [LARGE SCALE GENOMIC DNA]</scope>
    <source>
        <strain evidence="2 3">LHW63015</strain>
    </source>
</reference>
<evidence type="ECO:0000313" key="2">
    <source>
        <dbReference type="EMBL" id="RBQ15510.1"/>
    </source>
</evidence>
<organism evidence="2 3">
    <name type="scientific">Spongiactinospora rosea</name>
    <dbReference type="NCBI Taxonomy" id="2248750"/>
    <lineage>
        <taxon>Bacteria</taxon>
        <taxon>Bacillati</taxon>
        <taxon>Actinomycetota</taxon>
        <taxon>Actinomycetes</taxon>
        <taxon>Streptosporangiales</taxon>
        <taxon>Streptosporangiaceae</taxon>
        <taxon>Spongiactinospora</taxon>
    </lineage>
</organism>
<feature type="signal peptide" evidence="1">
    <location>
        <begin position="1"/>
        <end position="31"/>
    </location>
</feature>
<proteinExistence type="predicted"/>
<dbReference type="AlphaFoldDB" id="A0A366LPD9"/>
<accession>A0A366LPD9</accession>
<sequence>MWAFLRRPYTLPVVLAAAVGLIAHSWPPAHSGTGAPVADRWRSWPAARIFPATLPGTSPSGATVRYRLTGVAAEAPCARALQPAAAKALSRLGCLTTLRATYSDSTQTYVATAGIAVLSDSAAEASSRVARRLATQRSGRPRLRPSTVRPAGFAGGAAEGFGERQYIAGALAAGEHRYVVLTSAGYADGRPYTAGSPIDGRLPRLARELAVTLHRDLTR</sequence>
<name>A0A366LPD9_9ACTN</name>
<dbReference type="Proteomes" id="UP000253303">
    <property type="component" value="Unassembled WGS sequence"/>
</dbReference>
<dbReference type="EMBL" id="QMEY01000022">
    <property type="protein sequence ID" value="RBQ15510.1"/>
    <property type="molecule type" value="Genomic_DNA"/>
</dbReference>
<keyword evidence="1" id="KW-0732">Signal</keyword>